<name>A0A3B0Z269_9ZZZZ</name>
<dbReference type="InterPro" id="IPR013783">
    <property type="entry name" value="Ig-like_fold"/>
</dbReference>
<organism evidence="1">
    <name type="scientific">hydrothermal vent metagenome</name>
    <dbReference type="NCBI Taxonomy" id="652676"/>
    <lineage>
        <taxon>unclassified sequences</taxon>
        <taxon>metagenomes</taxon>
        <taxon>ecological metagenomes</taxon>
    </lineage>
</organism>
<dbReference type="Gene3D" id="2.60.40.3440">
    <property type="match status" value="1"/>
</dbReference>
<dbReference type="InterPro" id="IPR015919">
    <property type="entry name" value="Cadherin-like_sf"/>
</dbReference>
<dbReference type="Pfam" id="PF05345">
    <property type="entry name" value="He_PIG"/>
    <property type="match status" value="1"/>
</dbReference>
<dbReference type="AlphaFoldDB" id="A0A3B0Z269"/>
<proteinExistence type="predicted"/>
<accession>A0A3B0Z269</accession>
<evidence type="ECO:0000313" key="1">
    <source>
        <dbReference type="EMBL" id="VAW85781.1"/>
    </source>
</evidence>
<dbReference type="EMBL" id="UOFO01000079">
    <property type="protein sequence ID" value="VAW85781.1"/>
    <property type="molecule type" value="Genomic_DNA"/>
</dbReference>
<dbReference type="GO" id="GO:0016020">
    <property type="term" value="C:membrane"/>
    <property type="evidence" value="ECO:0007669"/>
    <property type="project" value="InterPro"/>
</dbReference>
<feature type="non-terminal residue" evidence="1">
    <location>
        <position position="1"/>
    </location>
</feature>
<sequence length="291" mass="29989">STDLGGSGNNAPTISGTPATTVTVETAYSFIPSANDADGDDLTFSINNKPSWADFNTSTGALTGTPASGNEGSTQNIVISVSDGALTASLAAFSITIEGTSNAIPIAQNDDGYSTDSLSSISIPVLDNDQGLDDGPIQVVVIQAPSNGTTEVLSNNSIRYTPNDDYIGSDDFVYKITDADGDLATATVMLEVIACSSCETDVILELSWDANPEDENVIGYKVYSGNSTGAANSLYETLTENSAGFDMSVPTVEINAQTDLSLQNGDDICFKISAYNAGGESSQSAAVCDTI</sequence>
<dbReference type="Pfam" id="PF17963">
    <property type="entry name" value="Big_9"/>
    <property type="match status" value="1"/>
</dbReference>
<dbReference type="SUPFAM" id="SSF49313">
    <property type="entry name" value="Cadherin-like"/>
    <property type="match status" value="1"/>
</dbReference>
<dbReference type="Gene3D" id="2.60.40.10">
    <property type="entry name" value="Immunoglobulins"/>
    <property type="match status" value="2"/>
</dbReference>
<dbReference type="GO" id="GO:0005509">
    <property type="term" value="F:calcium ion binding"/>
    <property type="evidence" value="ECO:0007669"/>
    <property type="project" value="InterPro"/>
</dbReference>
<gene>
    <name evidence="1" type="ORF">MNBD_GAMMA16-804</name>
</gene>
<reference evidence="1" key="1">
    <citation type="submission" date="2018-06" db="EMBL/GenBank/DDBJ databases">
        <authorList>
            <person name="Zhirakovskaya E."/>
        </authorList>
    </citation>
    <scope>NUCLEOTIDE SEQUENCE</scope>
</reference>
<protein>
    <submittedName>
        <fullName evidence="1">Fibronectin type III domain protein</fullName>
    </submittedName>
</protein>